<evidence type="ECO:0000313" key="4">
    <source>
        <dbReference type="EMBL" id="MBO3732434.1"/>
    </source>
</evidence>
<dbReference type="GO" id="GO:0004497">
    <property type="term" value="F:monooxygenase activity"/>
    <property type="evidence" value="ECO:0007669"/>
    <property type="project" value="UniProtKB-KW"/>
</dbReference>
<dbReference type="InterPro" id="IPR004302">
    <property type="entry name" value="Cellulose/chitin-bd_N"/>
</dbReference>
<dbReference type="SUPFAM" id="SSF81296">
    <property type="entry name" value="E set domains"/>
    <property type="match status" value="1"/>
</dbReference>
<dbReference type="SMART" id="SM00637">
    <property type="entry name" value="CBD_II"/>
    <property type="match status" value="1"/>
</dbReference>
<dbReference type="CDD" id="cd21177">
    <property type="entry name" value="LPMO_AA10"/>
    <property type="match status" value="1"/>
</dbReference>
<dbReference type="Pfam" id="PF03067">
    <property type="entry name" value="LPMO_10"/>
    <property type="match status" value="1"/>
</dbReference>
<dbReference type="InterPro" id="IPR051024">
    <property type="entry name" value="GlcNAc_Chitin_IntDeg"/>
</dbReference>
<evidence type="ECO:0000313" key="5">
    <source>
        <dbReference type="Proteomes" id="UP000681341"/>
    </source>
</evidence>
<evidence type="ECO:0000259" key="3">
    <source>
        <dbReference type="PROSITE" id="PS51173"/>
    </source>
</evidence>
<dbReference type="InterPro" id="IPR012291">
    <property type="entry name" value="CBM2_carb-bd_dom_sf"/>
</dbReference>
<accession>A0ABS3U0Y6</accession>
<protein>
    <submittedName>
        <fullName evidence="4">Lytic polysaccharide monooxygenase</fullName>
    </submittedName>
</protein>
<dbReference type="Pfam" id="PF00553">
    <property type="entry name" value="CBM_2"/>
    <property type="match status" value="1"/>
</dbReference>
<evidence type="ECO:0000256" key="2">
    <source>
        <dbReference type="SAM" id="MobiDB-lite"/>
    </source>
</evidence>
<feature type="region of interest" description="Disordered" evidence="2">
    <location>
        <begin position="244"/>
        <end position="279"/>
    </location>
</feature>
<keyword evidence="4" id="KW-0503">Monooxygenase</keyword>
<dbReference type="PANTHER" id="PTHR34823">
    <property type="entry name" value="GLCNAC-BINDING PROTEIN A"/>
    <property type="match status" value="1"/>
</dbReference>
<dbReference type="Gene3D" id="2.60.40.290">
    <property type="match status" value="1"/>
</dbReference>
<keyword evidence="4" id="KW-0560">Oxidoreductase</keyword>
<comment type="caution">
    <text evidence="4">The sequence shown here is derived from an EMBL/GenBank/DDBJ whole genome shotgun (WGS) entry which is preliminary data.</text>
</comment>
<keyword evidence="1" id="KW-0732">Signal</keyword>
<sequence>MLHFKRFGATLRSKPRRRSLRSLIVLVAALFAAGAAAVVFIQPASSHGTAIGPSSRHYGCWERWGSDFQNPDMAQEDPMCWAAWQNDPNAMWNWNGLYREQVGGNHQGALPDNQLCSGGRTGGTRYAPLDNPGAWKTTKVNSNFTFTNWDQANHGADYYRIYVTKQGYNAQTDALDWADLELLEETPKILPGEGRTPPSGGGTLVDIDVSAPGRTGHHIVFMIWQASHFDQSFYSCSDVWFGEGQPTEQPTDPTSAPTSAGPTSGGPTEQPTTGGPAGIACAATATVNSWGSGATVTVKVANTGTQAIHNWMLHWQWPSGVTLGNIWNASHSTMGTSEMAAPVDWNKAIPIGGSVEFGFNVSGALASAPAFECFPS</sequence>
<dbReference type="RefSeq" id="WP_208495245.1">
    <property type="nucleotide sequence ID" value="NZ_JAGFNP010000003.1"/>
</dbReference>
<evidence type="ECO:0000256" key="1">
    <source>
        <dbReference type="ARBA" id="ARBA00022729"/>
    </source>
</evidence>
<dbReference type="PANTHER" id="PTHR34823:SF1">
    <property type="entry name" value="CHITIN-BINDING TYPE-4 DOMAIN-CONTAINING PROTEIN"/>
    <property type="match status" value="1"/>
</dbReference>
<name>A0ABS3U0Y6_9ACTN</name>
<proteinExistence type="predicted"/>
<dbReference type="Gene3D" id="2.70.50.50">
    <property type="entry name" value="chitin-binding protein cbp21"/>
    <property type="match status" value="1"/>
</dbReference>
<reference evidence="4 5" key="1">
    <citation type="submission" date="2021-03" db="EMBL/GenBank/DDBJ databases">
        <title>Glycomyces sp. nov., a novel actinomycete isolated from soil.</title>
        <authorList>
            <person name="Yang X."/>
            <person name="Xu X."/>
        </authorList>
    </citation>
    <scope>NUCLEOTIDE SEQUENCE [LARGE SCALE GENOMIC DNA]</scope>
    <source>
        <strain evidence="4 5">NEAU-S30</strain>
    </source>
</reference>
<feature type="compositionally biased region" description="Low complexity" evidence="2">
    <location>
        <begin position="261"/>
        <end position="274"/>
    </location>
</feature>
<feature type="region of interest" description="Disordered" evidence="2">
    <location>
        <begin position="189"/>
        <end position="208"/>
    </location>
</feature>
<feature type="domain" description="CBM2" evidence="3">
    <location>
        <begin position="274"/>
        <end position="376"/>
    </location>
</feature>
<dbReference type="InterPro" id="IPR008965">
    <property type="entry name" value="CBM2/CBM3_carb-bd_dom_sf"/>
</dbReference>
<dbReference type="EMBL" id="JAGFNP010000003">
    <property type="protein sequence ID" value="MBO3732434.1"/>
    <property type="molecule type" value="Genomic_DNA"/>
</dbReference>
<dbReference type="Proteomes" id="UP000681341">
    <property type="component" value="Unassembled WGS sequence"/>
</dbReference>
<dbReference type="InterPro" id="IPR014756">
    <property type="entry name" value="Ig_E-set"/>
</dbReference>
<dbReference type="InterPro" id="IPR001919">
    <property type="entry name" value="CBD2"/>
</dbReference>
<organism evidence="4 5">
    <name type="scientific">Glycomyces niveus</name>
    <dbReference type="NCBI Taxonomy" id="2820287"/>
    <lineage>
        <taxon>Bacteria</taxon>
        <taxon>Bacillati</taxon>
        <taxon>Actinomycetota</taxon>
        <taxon>Actinomycetes</taxon>
        <taxon>Glycomycetales</taxon>
        <taxon>Glycomycetaceae</taxon>
        <taxon>Glycomyces</taxon>
    </lineage>
</organism>
<dbReference type="PROSITE" id="PS51173">
    <property type="entry name" value="CBM2"/>
    <property type="match status" value="1"/>
</dbReference>
<feature type="compositionally biased region" description="Polar residues" evidence="2">
    <location>
        <begin position="246"/>
        <end position="260"/>
    </location>
</feature>
<gene>
    <name evidence="4" type="ORF">J5V16_06340</name>
</gene>
<keyword evidence="5" id="KW-1185">Reference proteome</keyword>
<dbReference type="SUPFAM" id="SSF49384">
    <property type="entry name" value="Carbohydrate-binding domain"/>
    <property type="match status" value="1"/>
</dbReference>